<comment type="caution">
    <text evidence="1">The sequence shown here is derived from an EMBL/GenBank/DDBJ whole genome shotgun (WGS) entry which is preliminary data.</text>
</comment>
<organism evidence="1 2">
    <name type="scientific">Syntrophomonas wolfei</name>
    <dbReference type="NCBI Taxonomy" id="863"/>
    <lineage>
        <taxon>Bacteria</taxon>
        <taxon>Bacillati</taxon>
        <taxon>Bacillota</taxon>
        <taxon>Clostridia</taxon>
        <taxon>Eubacteriales</taxon>
        <taxon>Syntrophomonadaceae</taxon>
        <taxon>Syntrophomonas</taxon>
    </lineage>
</organism>
<sequence length="83" mass="9117">SNTCEWCAAGIESAQEILQDLDSSLFSWWLERLKNGENIVIEDINALPPEASNEKSLLQSQGIKSLLVVPICLKNSELVGFLG</sequence>
<dbReference type="Proteomes" id="UP000263273">
    <property type="component" value="Unassembled WGS sequence"/>
</dbReference>
<reference evidence="1 2" key="1">
    <citation type="journal article" date="2018" name="Nat. Biotechnol.">
        <title>A standardized bacterial taxonomy based on genome phylogeny substantially revises the tree of life.</title>
        <authorList>
            <person name="Parks D.H."/>
            <person name="Chuvochina M."/>
            <person name="Waite D.W."/>
            <person name="Rinke C."/>
            <person name="Skarshewski A."/>
            <person name="Chaumeil P.A."/>
            <person name="Hugenholtz P."/>
        </authorList>
    </citation>
    <scope>NUCLEOTIDE SEQUENCE [LARGE SCALE GENOMIC DNA]</scope>
    <source>
        <strain evidence="1">UBA10948</strain>
    </source>
</reference>
<name>A0A354YZ85_9FIRM</name>
<protein>
    <submittedName>
        <fullName evidence="1">Histidine kinase</fullName>
    </submittedName>
</protein>
<feature type="non-terminal residue" evidence="1">
    <location>
        <position position="1"/>
    </location>
</feature>
<evidence type="ECO:0000313" key="2">
    <source>
        <dbReference type="Proteomes" id="UP000263273"/>
    </source>
</evidence>
<proteinExistence type="predicted"/>
<accession>A0A354YZ85</accession>
<keyword evidence="1" id="KW-0808">Transferase</keyword>
<dbReference type="InterPro" id="IPR029016">
    <property type="entry name" value="GAF-like_dom_sf"/>
</dbReference>
<feature type="non-terminal residue" evidence="1">
    <location>
        <position position="83"/>
    </location>
</feature>
<dbReference type="EMBL" id="DNZF01000261">
    <property type="protein sequence ID" value="HBK54653.1"/>
    <property type="molecule type" value="Genomic_DNA"/>
</dbReference>
<evidence type="ECO:0000313" key="1">
    <source>
        <dbReference type="EMBL" id="HBK54653.1"/>
    </source>
</evidence>
<dbReference type="AlphaFoldDB" id="A0A354YZ85"/>
<dbReference type="SUPFAM" id="SSF55781">
    <property type="entry name" value="GAF domain-like"/>
    <property type="match status" value="1"/>
</dbReference>
<keyword evidence="1" id="KW-0418">Kinase</keyword>
<dbReference type="Gene3D" id="3.30.450.40">
    <property type="match status" value="1"/>
</dbReference>
<dbReference type="GO" id="GO:0016301">
    <property type="term" value="F:kinase activity"/>
    <property type="evidence" value="ECO:0007669"/>
    <property type="project" value="UniProtKB-KW"/>
</dbReference>
<gene>
    <name evidence="1" type="ORF">DDZ44_12020</name>
</gene>